<dbReference type="PANTHER" id="PTHR10915:SF5">
    <property type="entry name" value="SYNDECAN-1"/>
    <property type="match status" value="1"/>
</dbReference>
<dbReference type="STRING" id="885580.ENSFDAP00000009323"/>
<comment type="similarity">
    <text evidence="3 15">Belongs to the syndecan proteoglycan family.</text>
</comment>
<feature type="compositionally biased region" description="Polar residues" evidence="16">
    <location>
        <begin position="163"/>
        <end position="174"/>
    </location>
</feature>
<sequence length="284" mass="29178">QIVATNIPPEDQDGSGDDSDNFSGSGAGAWQDITASPQAPSTGKDTWLLSVMPTVPEPSDREATASSTPVLPAAERPEEGEAAVLVEARPDLTAQEEELKPEPRETTLAPATQRTPTAGATEAPAPSTAHPHGDVHPGLAETTTPTAPGQPGLHSPGAEGASPSATESTENGAPSQLPAGEGSGEQDFTFDTSGENVAVAAVEPDDRSEPPVGQGASQGLLDRKEVLGGVIAGGVVGLILAMCLVGFMLYRMKKKDEGSYSLEEPKQANGGAYQKPTKQEEFYA</sequence>
<feature type="compositionally biased region" description="Polar residues" evidence="16">
    <location>
        <begin position="33"/>
        <end position="44"/>
    </location>
</feature>
<comment type="subunit">
    <text evidence="14">Interacts with CDCP1. Interacts (via C-terminus) with TIAM1 (via PDZ domain). Interacts with MDK.</text>
</comment>
<evidence type="ECO:0000256" key="4">
    <source>
        <dbReference type="ARBA" id="ARBA00022525"/>
    </source>
</evidence>
<dbReference type="GO" id="GO:0016020">
    <property type="term" value="C:membrane"/>
    <property type="evidence" value="ECO:0007669"/>
    <property type="project" value="UniProtKB-SubCell"/>
</dbReference>
<keyword evidence="7" id="KW-0732">Signal</keyword>
<evidence type="ECO:0000256" key="2">
    <source>
        <dbReference type="ARBA" id="ARBA00004550"/>
    </source>
</evidence>
<dbReference type="InterPro" id="IPR030479">
    <property type="entry name" value="Syndecan_CS"/>
</dbReference>
<evidence type="ECO:0000256" key="6">
    <source>
        <dbReference type="ARBA" id="ARBA00022692"/>
    </source>
</evidence>
<dbReference type="AlphaFoldDB" id="A0A091E0B7"/>
<dbReference type="eggNOG" id="ENOG502RZWT">
    <property type="taxonomic scope" value="Eukaryota"/>
</dbReference>
<evidence type="ECO:0000256" key="17">
    <source>
        <dbReference type="SAM" id="Phobius"/>
    </source>
</evidence>
<keyword evidence="6 15" id="KW-0812">Transmembrane</keyword>
<evidence type="ECO:0000259" key="18">
    <source>
        <dbReference type="SMART" id="SM00294"/>
    </source>
</evidence>
<comment type="subcellular location">
    <subcellularLocation>
        <location evidence="1 15">Membrane</location>
        <topology evidence="1 15">Single-pass type I membrane protein</topology>
    </subcellularLocation>
    <subcellularLocation>
        <location evidence="2">Secreted</location>
        <location evidence="2">Extracellular exosome</location>
    </subcellularLocation>
</comment>
<evidence type="ECO:0000256" key="7">
    <source>
        <dbReference type="ARBA" id="ARBA00022729"/>
    </source>
</evidence>
<evidence type="ECO:0000256" key="8">
    <source>
        <dbReference type="ARBA" id="ARBA00022974"/>
    </source>
</evidence>
<feature type="transmembrane region" description="Helical" evidence="17">
    <location>
        <begin position="226"/>
        <end position="250"/>
    </location>
</feature>
<evidence type="ECO:0000256" key="15">
    <source>
        <dbReference type="RuleBase" id="RU000649"/>
    </source>
</evidence>
<accession>A0A091E0B7</accession>
<name>A0A091E0B7_FUKDA</name>
<evidence type="ECO:0000256" key="5">
    <source>
        <dbReference type="ARBA" id="ARBA00022553"/>
    </source>
</evidence>
<dbReference type="InterPro" id="IPR027789">
    <property type="entry name" value="Syndecan/Neurexin_dom"/>
</dbReference>
<feature type="region of interest" description="Disordered" evidence="16">
    <location>
        <begin position="258"/>
        <end position="284"/>
    </location>
</feature>
<keyword evidence="11 15" id="KW-0325">Glycoprotein</keyword>
<dbReference type="EMBL" id="KN121576">
    <property type="protein sequence ID" value="KFO36010.1"/>
    <property type="molecule type" value="Genomic_DNA"/>
</dbReference>
<dbReference type="Pfam" id="PF01034">
    <property type="entry name" value="Syndecan"/>
    <property type="match status" value="1"/>
</dbReference>
<reference evidence="19 20" key="1">
    <citation type="submission" date="2013-11" db="EMBL/GenBank/DDBJ databases">
        <title>The Damaraland mole rat (Fukomys damarensis) genome and evolution of African mole rats.</title>
        <authorList>
            <person name="Gladyshev V.N."/>
            <person name="Fang X."/>
        </authorList>
    </citation>
    <scope>NUCLEOTIDE SEQUENCE [LARGE SCALE GENOMIC DNA]</scope>
    <source>
        <tissue evidence="19">Liver</tissue>
    </source>
</reference>
<protein>
    <recommendedName>
        <fullName evidence="15">Syndecan</fullName>
    </recommendedName>
</protein>
<keyword evidence="4" id="KW-0964">Secreted</keyword>
<dbReference type="GO" id="GO:0016477">
    <property type="term" value="P:cell migration"/>
    <property type="evidence" value="ECO:0007669"/>
    <property type="project" value="TreeGrafter"/>
</dbReference>
<keyword evidence="8 15" id="KW-0654">Proteoglycan</keyword>
<dbReference type="PANTHER" id="PTHR10915">
    <property type="entry name" value="SYNDECAN"/>
    <property type="match status" value="1"/>
</dbReference>
<keyword evidence="12 15" id="KW-0357">Heparan sulfate</keyword>
<feature type="compositionally biased region" description="Low complexity" evidence="16">
    <location>
        <begin position="115"/>
        <end position="129"/>
    </location>
</feature>
<evidence type="ECO:0000256" key="13">
    <source>
        <dbReference type="ARBA" id="ARBA00045247"/>
    </source>
</evidence>
<feature type="domain" description="Neurexin/syndecan/glycophorin C" evidence="18">
    <location>
        <begin position="249"/>
        <end position="267"/>
    </location>
</feature>
<dbReference type="Proteomes" id="UP000028990">
    <property type="component" value="Unassembled WGS sequence"/>
</dbReference>
<keyword evidence="20" id="KW-1185">Reference proteome</keyword>
<evidence type="ECO:0000256" key="1">
    <source>
        <dbReference type="ARBA" id="ARBA00004479"/>
    </source>
</evidence>
<comment type="function">
    <text evidence="13">Cell surface proteoglycan that contains both heparan sulfate and chondroitin sulfate and that links the cytoskeleton to the interstitial matrix. Regulates exosome biogenesis in concert with SDCBP and PDCD6IP. Able to induce its own expression in dental mesenchymal cells and also in the neighboring dental epithelial cells via an MSX1-mediated pathway.</text>
</comment>
<gene>
    <name evidence="19" type="ORF">H920_02593</name>
</gene>
<evidence type="ECO:0000256" key="10">
    <source>
        <dbReference type="ARBA" id="ARBA00023136"/>
    </source>
</evidence>
<dbReference type="PROSITE" id="PS00964">
    <property type="entry name" value="SYNDECAN"/>
    <property type="match status" value="1"/>
</dbReference>
<dbReference type="InterPro" id="IPR001050">
    <property type="entry name" value="Syndecan"/>
</dbReference>
<feature type="non-terminal residue" evidence="19">
    <location>
        <position position="1"/>
    </location>
</feature>
<evidence type="ECO:0000256" key="9">
    <source>
        <dbReference type="ARBA" id="ARBA00022989"/>
    </source>
</evidence>
<keyword evidence="5" id="KW-0597">Phosphoprotein</keyword>
<organism evidence="19 20">
    <name type="scientific">Fukomys damarensis</name>
    <name type="common">Damaraland mole rat</name>
    <name type="synonym">Cryptomys damarensis</name>
    <dbReference type="NCBI Taxonomy" id="885580"/>
    <lineage>
        <taxon>Eukaryota</taxon>
        <taxon>Metazoa</taxon>
        <taxon>Chordata</taxon>
        <taxon>Craniata</taxon>
        <taxon>Vertebrata</taxon>
        <taxon>Euteleostomi</taxon>
        <taxon>Mammalia</taxon>
        <taxon>Eutheria</taxon>
        <taxon>Euarchontoglires</taxon>
        <taxon>Glires</taxon>
        <taxon>Rodentia</taxon>
        <taxon>Hystricomorpha</taxon>
        <taxon>Bathyergidae</taxon>
        <taxon>Fukomys</taxon>
    </lineage>
</organism>
<evidence type="ECO:0000256" key="12">
    <source>
        <dbReference type="ARBA" id="ARBA00023207"/>
    </source>
</evidence>
<evidence type="ECO:0000256" key="14">
    <source>
        <dbReference type="ARBA" id="ARBA00046939"/>
    </source>
</evidence>
<evidence type="ECO:0000256" key="3">
    <source>
        <dbReference type="ARBA" id="ARBA00005343"/>
    </source>
</evidence>
<keyword evidence="9 17" id="KW-1133">Transmembrane helix</keyword>
<feature type="compositionally biased region" description="Acidic residues" evidence="16">
    <location>
        <begin position="10"/>
        <end position="20"/>
    </location>
</feature>
<evidence type="ECO:0000313" key="20">
    <source>
        <dbReference type="Proteomes" id="UP000028990"/>
    </source>
</evidence>
<dbReference type="InterPro" id="IPR003585">
    <property type="entry name" value="Neurexin-like"/>
</dbReference>
<dbReference type="SMART" id="SM00294">
    <property type="entry name" value="4.1m"/>
    <property type="match status" value="1"/>
</dbReference>
<dbReference type="GO" id="GO:0005576">
    <property type="term" value="C:extracellular region"/>
    <property type="evidence" value="ECO:0007669"/>
    <property type="project" value="UniProtKB-SubCell"/>
</dbReference>
<feature type="region of interest" description="Disordered" evidence="16">
    <location>
        <begin position="1"/>
        <end position="194"/>
    </location>
</feature>
<proteinExistence type="inferred from homology"/>
<evidence type="ECO:0000313" key="19">
    <source>
        <dbReference type="EMBL" id="KFO36010.1"/>
    </source>
</evidence>
<keyword evidence="10 17" id="KW-0472">Membrane</keyword>
<evidence type="ECO:0000256" key="16">
    <source>
        <dbReference type="SAM" id="MobiDB-lite"/>
    </source>
</evidence>
<dbReference type="GO" id="GO:0009986">
    <property type="term" value="C:cell surface"/>
    <property type="evidence" value="ECO:0007669"/>
    <property type="project" value="TreeGrafter"/>
</dbReference>
<evidence type="ECO:0000256" key="11">
    <source>
        <dbReference type="ARBA" id="ARBA00023180"/>
    </source>
</evidence>